<name>A0A6L5XDP6_9BACT</name>
<comment type="subcellular location">
    <subcellularLocation>
        <location evidence="1 14">Cytoplasm</location>
    </subcellularLocation>
</comment>
<comment type="caution">
    <text evidence="14">Lacks conserved residue(s) required for the propagation of feature annotation.</text>
</comment>
<comment type="cofactor">
    <cofactor evidence="14">
        <name>[4Fe-4S] cluster</name>
        <dbReference type="ChEBI" id="CHEBI:49883"/>
    </cofactor>
    <text evidence="14">Binds 1 [4Fe-4S] cluster. The cluster is coordinated with 3 cysteines and an exchangeable S-adenosyl-L-methionine.</text>
</comment>
<keyword evidence="7 14" id="KW-0808">Transferase</keyword>
<dbReference type="HAMAP" id="MF_01849">
    <property type="entry name" value="RNA_methyltr_RlmN"/>
    <property type="match status" value="1"/>
</dbReference>
<keyword evidence="9 14" id="KW-0819">tRNA processing</keyword>
<gene>
    <name evidence="14 16" type="primary">rlmN</name>
    <name evidence="16" type="ORF">FYJ29_05695</name>
</gene>
<feature type="binding site" evidence="14">
    <location>
        <position position="125"/>
    </location>
    <ligand>
        <name>[4Fe-4S] cluster</name>
        <dbReference type="ChEBI" id="CHEBI:49883"/>
        <note>4Fe-4S-S-AdoMet</note>
    </ligand>
</feature>
<dbReference type="SFLD" id="SFLDF00275">
    <property type="entry name" value="adenosine_C2_methyltransferase"/>
    <property type="match status" value="1"/>
</dbReference>
<comment type="caution">
    <text evidence="16">The sequence shown here is derived from an EMBL/GenBank/DDBJ whole genome shotgun (WGS) entry which is preliminary data.</text>
</comment>
<feature type="active site" description="S-methylcysteine intermediate" evidence="14">
    <location>
        <position position="337"/>
    </location>
</feature>
<dbReference type="PANTHER" id="PTHR30544:SF5">
    <property type="entry name" value="RADICAL SAM CORE DOMAIN-CONTAINING PROTEIN"/>
    <property type="match status" value="1"/>
</dbReference>
<evidence type="ECO:0000256" key="5">
    <source>
        <dbReference type="ARBA" id="ARBA00022552"/>
    </source>
</evidence>
<dbReference type="Gene3D" id="3.20.20.70">
    <property type="entry name" value="Aldolase class I"/>
    <property type="match status" value="1"/>
</dbReference>
<dbReference type="InterPro" id="IPR058240">
    <property type="entry name" value="rSAM_sf"/>
</dbReference>
<comment type="miscellaneous">
    <text evidence="14">Reaction proceeds by a ping-pong mechanism involving intermediate methylation of a conserved cysteine residue.</text>
</comment>
<dbReference type="GO" id="GO:0002935">
    <property type="term" value="F:tRNA (adenine(37)-C2)-methyltransferase activity"/>
    <property type="evidence" value="ECO:0007669"/>
    <property type="project" value="UniProtKB-UniRule"/>
</dbReference>
<dbReference type="GO" id="GO:0046872">
    <property type="term" value="F:metal ion binding"/>
    <property type="evidence" value="ECO:0007669"/>
    <property type="project" value="UniProtKB-KW"/>
</dbReference>
<dbReference type="SFLD" id="SFLDS00029">
    <property type="entry name" value="Radical_SAM"/>
    <property type="match status" value="1"/>
</dbReference>
<keyword evidence="8 14" id="KW-0949">S-adenosyl-L-methionine</keyword>
<evidence type="ECO:0000256" key="4">
    <source>
        <dbReference type="ARBA" id="ARBA00022490"/>
    </source>
</evidence>
<organism evidence="16 17">
    <name type="scientific">Sodaliphilus pleomorphus</name>
    <dbReference type="NCBI Taxonomy" id="2606626"/>
    <lineage>
        <taxon>Bacteria</taxon>
        <taxon>Pseudomonadati</taxon>
        <taxon>Bacteroidota</taxon>
        <taxon>Bacteroidia</taxon>
        <taxon>Bacteroidales</taxon>
        <taxon>Muribaculaceae</taxon>
        <taxon>Sodaliphilus</taxon>
    </lineage>
</organism>
<evidence type="ECO:0000256" key="9">
    <source>
        <dbReference type="ARBA" id="ARBA00022694"/>
    </source>
</evidence>
<dbReference type="InterPro" id="IPR007197">
    <property type="entry name" value="rSAM"/>
</dbReference>
<keyword evidence="4 14" id="KW-0963">Cytoplasm</keyword>
<dbReference type="RefSeq" id="WP_154327191.1">
    <property type="nucleotide sequence ID" value="NZ_CP045696.1"/>
</dbReference>
<evidence type="ECO:0000256" key="7">
    <source>
        <dbReference type="ARBA" id="ARBA00022679"/>
    </source>
</evidence>
<feature type="binding site" evidence="14">
    <location>
        <position position="122"/>
    </location>
    <ligand>
        <name>[4Fe-4S] cluster</name>
        <dbReference type="ChEBI" id="CHEBI:49883"/>
        <note>4Fe-4S-S-AdoMet</note>
    </ligand>
</feature>
<dbReference type="GO" id="GO:0005737">
    <property type="term" value="C:cytoplasm"/>
    <property type="evidence" value="ECO:0007669"/>
    <property type="project" value="UniProtKB-SubCell"/>
</dbReference>
<dbReference type="GO" id="GO:0019843">
    <property type="term" value="F:rRNA binding"/>
    <property type="evidence" value="ECO:0007669"/>
    <property type="project" value="UniProtKB-UniRule"/>
</dbReference>
<feature type="domain" description="Radical SAM core" evidence="15">
    <location>
        <begin position="104"/>
        <end position="332"/>
    </location>
</feature>
<dbReference type="InterPro" id="IPR048641">
    <property type="entry name" value="RlmN_N"/>
</dbReference>
<dbReference type="GO" id="GO:0070475">
    <property type="term" value="P:rRNA base methylation"/>
    <property type="evidence" value="ECO:0007669"/>
    <property type="project" value="UniProtKB-UniRule"/>
</dbReference>
<dbReference type="CDD" id="cd01335">
    <property type="entry name" value="Radical_SAM"/>
    <property type="match status" value="1"/>
</dbReference>
<evidence type="ECO:0000256" key="13">
    <source>
        <dbReference type="ARBA" id="ARBA00023157"/>
    </source>
</evidence>
<comment type="catalytic activity">
    <reaction evidence="14">
        <text>adenosine(37) in tRNA + 2 reduced [2Fe-2S]-[ferredoxin] + 2 S-adenosyl-L-methionine = 2-methyladenosine(37) in tRNA + 5'-deoxyadenosine + L-methionine + 2 oxidized [2Fe-2S]-[ferredoxin] + S-adenosyl-L-homocysteine</text>
        <dbReference type="Rhea" id="RHEA:43332"/>
        <dbReference type="Rhea" id="RHEA-COMP:10000"/>
        <dbReference type="Rhea" id="RHEA-COMP:10001"/>
        <dbReference type="Rhea" id="RHEA-COMP:10162"/>
        <dbReference type="Rhea" id="RHEA-COMP:10485"/>
        <dbReference type="ChEBI" id="CHEBI:17319"/>
        <dbReference type="ChEBI" id="CHEBI:33737"/>
        <dbReference type="ChEBI" id="CHEBI:33738"/>
        <dbReference type="ChEBI" id="CHEBI:57844"/>
        <dbReference type="ChEBI" id="CHEBI:57856"/>
        <dbReference type="ChEBI" id="CHEBI:59789"/>
        <dbReference type="ChEBI" id="CHEBI:74411"/>
        <dbReference type="ChEBI" id="CHEBI:74497"/>
        <dbReference type="EC" id="2.1.1.192"/>
    </reaction>
</comment>
<keyword evidence="12 14" id="KW-0411">Iron-sulfur</keyword>
<dbReference type="PROSITE" id="PS51918">
    <property type="entry name" value="RADICAL_SAM"/>
    <property type="match status" value="1"/>
</dbReference>
<dbReference type="NCBIfam" id="TIGR00048">
    <property type="entry name" value="rRNA_mod_RlmN"/>
    <property type="match status" value="1"/>
</dbReference>
<feature type="binding site" evidence="14">
    <location>
        <position position="195"/>
    </location>
    <ligand>
        <name>S-adenosyl-L-methionine</name>
        <dbReference type="ChEBI" id="CHEBI:59789"/>
    </ligand>
</feature>
<keyword evidence="6 14" id="KW-0489">Methyltransferase</keyword>
<dbReference type="PANTHER" id="PTHR30544">
    <property type="entry name" value="23S RRNA METHYLTRANSFERASE"/>
    <property type="match status" value="1"/>
</dbReference>
<dbReference type="EMBL" id="VULT01000007">
    <property type="protein sequence ID" value="MSS17256.1"/>
    <property type="molecule type" value="Genomic_DNA"/>
</dbReference>
<dbReference type="Pfam" id="PF21016">
    <property type="entry name" value="RlmN_N"/>
    <property type="match status" value="1"/>
</dbReference>
<dbReference type="EC" id="2.1.1.192" evidence="14"/>
<dbReference type="Gene3D" id="1.10.150.530">
    <property type="match status" value="1"/>
</dbReference>
<evidence type="ECO:0000259" key="15">
    <source>
        <dbReference type="PROSITE" id="PS51918"/>
    </source>
</evidence>
<dbReference type="AlphaFoldDB" id="A0A6L5XDP6"/>
<protein>
    <recommendedName>
        <fullName evidence="14">Probable dual-specificity RNA methyltransferase RlmN</fullName>
        <ecNumber evidence="14">2.1.1.192</ecNumber>
    </recommendedName>
    <alternativeName>
        <fullName evidence="14">23S rRNA (adenine(2503)-C(2))-methyltransferase</fullName>
    </alternativeName>
    <alternativeName>
        <fullName evidence="14">23S rRNA m2A2503 methyltransferase</fullName>
    </alternativeName>
    <alternativeName>
        <fullName evidence="14">Ribosomal RNA large subunit methyltransferase N</fullName>
    </alternativeName>
    <alternativeName>
        <fullName evidence="14">tRNA (adenine(37)-C(2))-methyltransferase</fullName>
    </alternativeName>
    <alternativeName>
        <fullName evidence="14">tRNA m2A37 methyltransferase</fullName>
    </alternativeName>
</protein>
<evidence type="ECO:0000256" key="1">
    <source>
        <dbReference type="ARBA" id="ARBA00004496"/>
    </source>
</evidence>
<evidence type="ECO:0000313" key="17">
    <source>
        <dbReference type="Proteomes" id="UP000483362"/>
    </source>
</evidence>
<evidence type="ECO:0000256" key="12">
    <source>
        <dbReference type="ARBA" id="ARBA00023014"/>
    </source>
</evidence>
<evidence type="ECO:0000256" key="11">
    <source>
        <dbReference type="ARBA" id="ARBA00023004"/>
    </source>
</evidence>
<keyword evidence="17" id="KW-1185">Reference proteome</keyword>
<sequence>MQVIKTKQLKPLAGMTLQELQEVSSQLGMPKFVAKQLADWIYVKRVSSFDDMLNISKANRQKLAERFKVGLYGPESAQRSADGTVKYLFAAGDDKSIESVYIPDEDRATLCISSQKGCRMNCYFCMTGRQGYHGNLTANQIVNQILSVPESSQLTNVVFMGMGEPLDNPDEVLKVIEILTAPWGLAWSPKRITVSTVGVKPALKQLVETTQVHIAVSVHNAIAQERGSMMPIEKVYPIKEVLEMLGEYDFAHQRRLSLEYIMWQWFNDDIKHAEALREIIPNEHVRVNLIRYHMIPGVPKLRTSSDERMAQFRDYLNGHGITCTIRRSRGEDISAACGMLAGKVKDLAKKDNSKSNNTTK</sequence>
<keyword evidence="5 14" id="KW-0698">rRNA processing</keyword>
<dbReference type="InterPro" id="IPR013785">
    <property type="entry name" value="Aldolase_TIM"/>
</dbReference>
<proteinExistence type="inferred from homology"/>
<dbReference type="SUPFAM" id="SSF102114">
    <property type="entry name" value="Radical SAM enzymes"/>
    <property type="match status" value="1"/>
</dbReference>
<dbReference type="GO" id="GO:0030488">
    <property type="term" value="P:tRNA methylation"/>
    <property type="evidence" value="ECO:0007669"/>
    <property type="project" value="UniProtKB-UniRule"/>
</dbReference>
<dbReference type="InterPro" id="IPR004383">
    <property type="entry name" value="rRNA_lsu_MTrfase_RlmN/Cfr"/>
</dbReference>
<dbReference type="SFLD" id="SFLDG01062">
    <property type="entry name" value="methyltransferase_(Class_A)"/>
    <property type="match status" value="1"/>
</dbReference>
<dbReference type="GO" id="GO:0000049">
    <property type="term" value="F:tRNA binding"/>
    <property type="evidence" value="ECO:0007669"/>
    <property type="project" value="UniProtKB-UniRule"/>
</dbReference>
<evidence type="ECO:0000256" key="14">
    <source>
        <dbReference type="HAMAP-Rule" id="MF_01849"/>
    </source>
</evidence>
<dbReference type="GO" id="GO:0070040">
    <property type="term" value="F:rRNA (adenine(2503)-C2-)-methyltransferase activity"/>
    <property type="evidence" value="ECO:0007669"/>
    <property type="project" value="UniProtKB-UniRule"/>
</dbReference>
<dbReference type="Proteomes" id="UP000483362">
    <property type="component" value="Unassembled WGS sequence"/>
</dbReference>
<evidence type="ECO:0000256" key="8">
    <source>
        <dbReference type="ARBA" id="ARBA00022691"/>
    </source>
</evidence>
<evidence type="ECO:0000256" key="6">
    <source>
        <dbReference type="ARBA" id="ARBA00022603"/>
    </source>
</evidence>
<feature type="active site" description="Proton acceptor" evidence="14">
    <location>
        <position position="98"/>
    </location>
</feature>
<keyword evidence="3 14" id="KW-0004">4Fe-4S</keyword>
<dbReference type="PIRSF" id="PIRSF006004">
    <property type="entry name" value="CHP00048"/>
    <property type="match status" value="1"/>
</dbReference>
<comment type="catalytic activity">
    <reaction evidence="14">
        <text>adenosine(2503) in 23S rRNA + 2 reduced [2Fe-2S]-[ferredoxin] + 2 S-adenosyl-L-methionine = 2-methyladenosine(2503) in 23S rRNA + 5'-deoxyadenosine + L-methionine + 2 oxidized [2Fe-2S]-[ferredoxin] + S-adenosyl-L-homocysteine</text>
        <dbReference type="Rhea" id="RHEA:42916"/>
        <dbReference type="Rhea" id="RHEA-COMP:10000"/>
        <dbReference type="Rhea" id="RHEA-COMP:10001"/>
        <dbReference type="Rhea" id="RHEA-COMP:10152"/>
        <dbReference type="Rhea" id="RHEA-COMP:10282"/>
        <dbReference type="ChEBI" id="CHEBI:17319"/>
        <dbReference type="ChEBI" id="CHEBI:33737"/>
        <dbReference type="ChEBI" id="CHEBI:33738"/>
        <dbReference type="ChEBI" id="CHEBI:57844"/>
        <dbReference type="ChEBI" id="CHEBI:57856"/>
        <dbReference type="ChEBI" id="CHEBI:59789"/>
        <dbReference type="ChEBI" id="CHEBI:74411"/>
        <dbReference type="ChEBI" id="CHEBI:74497"/>
        <dbReference type="EC" id="2.1.1.192"/>
    </reaction>
</comment>
<dbReference type="InterPro" id="IPR027492">
    <property type="entry name" value="RNA_MTrfase_RlmN"/>
</dbReference>
<feature type="binding site" evidence="14">
    <location>
        <position position="118"/>
    </location>
    <ligand>
        <name>[4Fe-4S] cluster</name>
        <dbReference type="ChEBI" id="CHEBI:49883"/>
        <note>4Fe-4S-S-AdoMet</note>
    </ligand>
</feature>
<keyword evidence="13 14" id="KW-1015">Disulfide bond</keyword>
<comment type="similarity">
    <text evidence="2 14">Belongs to the radical SAM superfamily. RlmN family.</text>
</comment>
<feature type="binding site" evidence="14">
    <location>
        <begin position="163"/>
        <end position="164"/>
    </location>
    <ligand>
        <name>S-adenosyl-L-methionine</name>
        <dbReference type="ChEBI" id="CHEBI:59789"/>
    </ligand>
</feature>
<keyword evidence="10 14" id="KW-0479">Metal-binding</keyword>
<dbReference type="Pfam" id="PF04055">
    <property type="entry name" value="Radical_SAM"/>
    <property type="match status" value="1"/>
</dbReference>
<keyword evidence="11 14" id="KW-0408">Iron</keyword>
<evidence type="ECO:0000256" key="3">
    <source>
        <dbReference type="ARBA" id="ARBA00022485"/>
    </source>
</evidence>
<evidence type="ECO:0000313" key="16">
    <source>
        <dbReference type="EMBL" id="MSS17256.1"/>
    </source>
</evidence>
<comment type="function">
    <text evidence="14">Specifically methylates position 2 of adenine 2503 in 23S rRNA and position 2 of adenine 37 in tRNAs.</text>
</comment>
<feature type="binding site" evidence="14">
    <location>
        <position position="293"/>
    </location>
    <ligand>
        <name>S-adenosyl-L-methionine</name>
        <dbReference type="ChEBI" id="CHEBI:59789"/>
    </ligand>
</feature>
<reference evidence="16 17" key="1">
    <citation type="submission" date="2019-08" db="EMBL/GenBank/DDBJ databases">
        <title>In-depth cultivation of the pig gut microbiome towards novel bacterial diversity and tailored functional studies.</title>
        <authorList>
            <person name="Wylensek D."/>
            <person name="Hitch T.C.A."/>
            <person name="Clavel T."/>
        </authorList>
    </citation>
    <scope>NUCLEOTIDE SEQUENCE [LARGE SCALE GENOMIC DNA]</scope>
    <source>
        <strain evidence="16 17">Oil-RF-744-WCA-WT-10</strain>
    </source>
</reference>
<dbReference type="GO" id="GO:0051539">
    <property type="term" value="F:4 iron, 4 sulfur cluster binding"/>
    <property type="evidence" value="ECO:0007669"/>
    <property type="project" value="UniProtKB-UniRule"/>
</dbReference>
<dbReference type="InterPro" id="IPR040072">
    <property type="entry name" value="Methyltransferase_A"/>
</dbReference>
<feature type="binding site" evidence="14">
    <location>
        <begin position="217"/>
        <end position="219"/>
    </location>
    <ligand>
        <name>S-adenosyl-L-methionine</name>
        <dbReference type="ChEBI" id="CHEBI:59789"/>
    </ligand>
</feature>
<evidence type="ECO:0000256" key="2">
    <source>
        <dbReference type="ARBA" id="ARBA00007544"/>
    </source>
</evidence>
<accession>A0A6L5XDP6</accession>
<evidence type="ECO:0000256" key="10">
    <source>
        <dbReference type="ARBA" id="ARBA00022723"/>
    </source>
</evidence>